<evidence type="ECO:0000256" key="2">
    <source>
        <dbReference type="ARBA" id="ARBA00022692"/>
    </source>
</evidence>
<name>X1HUL1_9ZZZZ</name>
<dbReference type="GO" id="GO:0051301">
    <property type="term" value="P:cell division"/>
    <property type="evidence" value="ECO:0007669"/>
    <property type="project" value="InterPro"/>
</dbReference>
<keyword evidence="5 6" id="KW-0472">Membrane</keyword>
<dbReference type="InterPro" id="IPR001182">
    <property type="entry name" value="FtsW/RodA"/>
</dbReference>
<comment type="subcellular location">
    <subcellularLocation>
        <location evidence="1">Membrane</location>
        <topology evidence="1">Multi-pass membrane protein</topology>
    </subcellularLocation>
</comment>
<feature type="transmembrane region" description="Helical" evidence="6">
    <location>
        <begin position="23"/>
        <end position="42"/>
    </location>
</feature>
<gene>
    <name evidence="7" type="ORF">S03H2_51418</name>
</gene>
<evidence type="ECO:0000256" key="6">
    <source>
        <dbReference type="SAM" id="Phobius"/>
    </source>
</evidence>
<dbReference type="PANTHER" id="PTHR30474:SF1">
    <property type="entry name" value="PEPTIDOGLYCAN GLYCOSYLTRANSFERASE MRDB"/>
    <property type="match status" value="1"/>
</dbReference>
<accession>X1HUL1</accession>
<evidence type="ECO:0000256" key="1">
    <source>
        <dbReference type="ARBA" id="ARBA00004141"/>
    </source>
</evidence>
<evidence type="ECO:0000256" key="5">
    <source>
        <dbReference type="ARBA" id="ARBA00023136"/>
    </source>
</evidence>
<proteinExistence type="predicted"/>
<dbReference type="GO" id="GO:0015648">
    <property type="term" value="F:lipid-linked peptidoglycan transporter activity"/>
    <property type="evidence" value="ECO:0007669"/>
    <property type="project" value="TreeGrafter"/>
</dbReference>
<evidence type="ECO:0008006" key="8">
    <source>
        <dbReference type="Google" id="ProtNLM"/>
    </source>
</evidence>
<dbReference type="GO" id="GO:0005886">
    <property type="term" value="C:plasma membrane"/>
    <property type="evidence" value="ECO:0007669"/>
    <property type="project" value="TreeGrafter"/>
</dbReference>
<keyword evidence="3" id="KW-0133">Cell shape</keyword>
<dbReference type="GO" id="GO:0008360">
    <property type="term" value="P:regulation of cell shape"/>
    <property type="evidence" value="ECO:0007669"/>
    <property type="project" value="UniProtKB-KW"/>
</dbReference>
<evidence type="ECO:0000256" key="3">
    <source>
        <dbReference type="ARBA" id="ARBA00022960"/>
    </source>
</evidence>
<comment type="caution">
    <text evidence="7">The sequence shown here is derived from an EMBL/GenBank/DDBJ whole genome shotgun (WGS) entry which is preliminary data.</text>
</comment>
<keyword evidence="4 6" id="KW-1133">Transmembrane helix</keyword>
<feature type="transmembrane region" description="Helical" evidence="6">
    <location>
        <begin position="145"/>
        <end position="164"/>
    </location>
</feature>
<dbReference type="AlphaFoldDB" id="X1HUL1"/>
<sequence length="258" mass="28905">TFSVLAVWLLRWLHPRFYYAQAYRLYAVLILLLLITYLMPAFSGGKRWLALGPLRLQPAEFGKIIVVFAIARYLTDYQKYLEKFPYALVPLAIAILPAALIIGQPDLGTAIIYLVVAIPMMYWSGISAFYLFVILAPFISLITGFNFYAFSAWMLVLILVLYFSKSQPRWGTVIFVVNALFGTLAPVLWNRLQPYQQRRILTLLDASADPHGAGYQILQSRTAIGSGGVFGKGIGEGTQTHLRFLPVSDTDFIIAVIG</sequence>
<dbReference type="PANTHER" id="PTHR30474">
    <property type="entry name" value="CELL CYCLE PROTEIN"/>
    <property type="match status" value="1"/>
</dbReference>
<keyword evidence="2 6" id="KW-0812">Transmembrane</keyword>
<dbReference type="EMBL" id="BARU01032618">
    <property type="protein sequence ID" value="GAH73157.1"/>
    <property type="molecule type" value="Genomic_DNA"/>
</dbReference>
<evidence type="ECO:0000256" key="4">
    <source>
        <dbReference type="ARBA" id="ARBA00022989"/>
    </source>
</evidence>
<protein>
    <recommendedName>
        <fullName evidence="8">Rod shape-determining protein RodA</fullName>
    </recommendedName>
</protein>
<feature type="non-terminal residue" evidence="7">
    <location>
        <position position="1"/>
    </location>
</feature>
<dbReference type="GO" id="GO:0032153">
    <property type="term" value="C:cell division site"/>
    <property type="evidence" value="ECO:0007669"/>
    <property type="project" value="TreeGrafter"/>
</dbReference>
<reference evidence="7" key="1">
    <citation type="journal article" date="2014" name="Front. Microbiol.">
        <title>High frequency of phylogenetically diverse reductive dehalogenase-homologous genes in deep subseafloor sedimentary metagenomes.</title>
        <authorList>
            <person name="Kawai M."/>
            <person name="Futagami T."/>
            <person name="Toyoda A."/>
            <person name="Takaki Y."/>
            <person name="Nishi S."/>
            <person name="Hori S."/>
            <person name="Arai W."/>
            <person name="Tsubouchi T."/>
            <person name="Morono Y."/>
            <person name="Uchiyama I."/>
            <person name="Ito T."/>
            <person name="Fujiyama A."/>
            <person name="Inagaki F."/>
            <person name="Takami H."/>
        </authorList>
    </citation>
    <scope>NUCLEOTIDE SEQUENCE</scope>
    <source>
        <strain evidence="7">Expedition CK06-06</strain>
    </source>
</reference>
<feature type="transmembrane region" description="Helical" evidence="6">
    <location>
        <begin position="86"/>
        <end position="104"/>
    </location>
</feature>
<feature type="transmembrane region" description="Helical" evidence="6">
    <location>
        <begin position="110"/>
        <end position="133"/>
    </location>
</feature>
<feature type="transmembrane region" description="Helical" evidence="6">
    <location>
        <begin position="170"/>
        <end position="189"/>
    </location>
</feature>
<organism evidence="7">
    <name type="scientific">marine sediment metagenome</name>
    <dbReference type="NCBI Taxonomy" id="412755"/>
    <lineage>
        <taxon>unclassified sequences</taxon>
        <taxon>metagenomes</taxon>
        <taxon>ecological metagenomes</taxon>
    </lineage>
</organism>
<dbReference type="Pfam" id="PF01098">
    <property type="entry name" value="FTSW_RODA_SPOVE"/>
    <property type="match status" value="2"/>
</dbReference>
<evidence type="ECO:0000313" key="7">
    <source>
        <dbReference type="EMBL" id="GAH73157.1"/>
    </source>
</evidence>